<sequence length="55" mass="6157">TSEVGTRATMRPWDGLLDDHTESLVDPSVRGSRIVKIFLGPTTKGMTHWFLGWSI</sequence>
<evidence type="ECO:0000313" key="1">
    <source>
        <dbReference type="EMBL" id="MCD7447414.1"/>
    </source>
</evidence>
<accession>A0ABS8RP73</accession>
<organism evidence="1 2">
    <name type="scientific">Datura stramonium</name>
    <name type="common">Jimsonweed</name>
    <name type="synonym">Common thornapple</name>
    <dbReference type="NCBI Taxonomy" id="4076"/>
    <lineage>
        <taxon>Eukaryota</taxon>
        <taxon>Viridiplantae</taxon>
        <taxon>Streptophyta</taxon>
        <taxon>Embryophyta</taxon>
        <taxon>Tracheophyta</taxon>
        <taxon>Spermatophyta</taxon>
        <taxon>Magnoliopsida</taxon>
        <taxon>eudicotyledons</taxon>
        <taxon>Gunneridae</taxon>
        <taxon>Pentapetalae</taxon>
        <taxon>asterids</taxon>
        <taxon>lamiids</taxon>
        <taxon>Solanales</taxon>
        <taxon>Solanaceae</taxon>
        <taxon>Solanoideae</taxon>
        <taxon>Datureae</taxon>
        <taxon>Datura</taxon>
    </lineage>
</organism>
<proteinExistence type="predicted"/>
<protein>
    <submittedName>
        <fullName evidence="1">Uncharacterized protein</fullName>
    </submittedName>
</protein>
<dbReference type="Proteomes" id="UP000823775">
    <property type="component" value="Unassembled WGS sequence"/>
</dbReference>
<evidence type="ECO:0000313" key="2">
    <source>
        <dbReference type="Proteomes" id="UP000823775"/>
    </source>
</evidence>
<dbReference type="EMBL" id="JACEIK010000036">
    <property type="protein sequence ID" value="MCD7447414.1"/>
    <property type="molecule type" value="Genomic_DNA"/>
</dbReference>
<feature type="non-terminal residue" evidence="1">
    <location>
        <position position="1"/>
    </location>
</feature>
<gene>
    <name evidence="1" type="ORF">HAX54_029088</name>
</gene>
<keyword evidence="2" id="KW-1185">Reference proteome</keyword>
<comment type="caution">
    <text evidence="1">The sequence shown here is derived from an EMBL/GenBank/DDBJ whole genome shotgun (WGS) entry which is preliminary data.</text>
</comment>
<reference evidence="1 2" key="1">
    <citation type="journal article" date="2021" name="BMC Genomics">
        <title>Datura genome reveals duplications of psychoactive alkaloid biosynthetic genes and high mutation rate following tissue culture.</title>
        <authorList>
            <person name="Rajewski A."/>
            <person name="Carter-House D."/>
            <person name="Stajich J."/>
            <person name="Litt A."/>
        </authorList>
    </citation>
    <scope>NUCLEOTIDE SEQUENCE [LARGE SCALE GENOMIC DNA]</scope>
    <source>
        <strain evidence="1">AR-01</strain>
    </source>
</reference>
<feature type="non-terminal residue" evidence="1">
    <location>
        <position position="55"/>
    </location>
</feature>
<name>A0ABS8RP73_DATST</name>